<accession>A0A0N1H6T4</accession>
<dbReference type="OrthoDB" id="408683at2759"/>
<dbReference type="GeneID" id="28742439"/>
<evidence type="ECO:0000256" key="1">
    <source>
        <dbReference type="ARBA" id="ARBA00005736"/>
    </source>
</evidence>
<name>A0A0N1H6T4_9EURO</name>
<evidence type="ECO:0000313" key="6">
    <source>
        <dbReference type="Proteomes" id="UP000038010"/>
    </source>
</evidence>
<evidence type="ECO:0000313" key="5">
    <source>
        <dbReference type="EMBL" id="KPI38092.1"/>
    </source>
</evidence>
<feature type="region of interest" description="Disordered" evidence="3">
    <location>
        <begin position="1"/>
        <end position="32"/>
    </location>
</feature>
<dbReference type="Pfam" id="PF12928">
    <property type="entry name" value="tRNA_int_end_N2"/>
    <property type="match status" value="1"/>
</dbReference>
<dbReference type="InterPro" id="IPR024337">
    <property type="entry name" value="tRNA_splic_suSen54"/>
</dbReference>
<dbReference type="RefSeq" id="XP_017998055.1">
    <property type="nucleotide sequence ID" value="XM_018150570.1"/>
</dbReference>
<keyword evidence="5" id="KW-0540">Nuclease</keyword>
<dbReference type="EMBL" id="LFJN01000020">
    <property type="protein sequence ID" value="KPI38092.1"/>
    <property type="molecule type" value="Genomic_DNA"/>
</dbReference>
<feature type="region of interest" description="Disordered" evidence="3">
    <location>
        <begin position="167"/>
        <end position="202"/>
    </location>
</feature>
<reference evidence="5 6" key="1">
    <citation type="submission" date="2015-06" db="EMBL/GenBank/DDBJ databases">
        <title>Draft genome of the ant-associated black yeast Phialophora attae CBS 131958.</title>
        <authorList>
            <person name="Moreno L.F."/>
            <person name="Stielow B.J."/>
            <person name="de Hoog S."/>
            <person name="Vicente V.A."/>
            <person name="Weiss V.A."/>
            <person name="de Vries M."/>
            <person name="Cruz L.M."/>
            <person name="Souza E.M."/>
        </authorList>
    </citation>
    <scope>NUCLEOTIDE SEQUENCE [LARGE SCALE GENOMIC DNA]</scope>
    <source>
        <strain evidence="5 6">CBS 131958</strain>
    </source>
</reference>
<keyword evidence="2" id="KW-0819">tRNA processing</keyword>
<comment type="caution">
    <text evidence="5">The sequence shown here is derived from an EMBL/GenBank/DDBJ whole genome shotgun (WGS) entry which is preliminary data.</text>
</comment>
<sequence>MADADEDALLRASAAGHDQHNEDDAEDEAQDFRLLASLAGGSKASQGALLKRGTKDFEPNPTQHQANVLDESRQAMQDALSFVRSQSAKTHNVGQLVEDLSEGKKCDLRLRKGLVGRDWDDRCVVVYNFKSTFGRTFGRADFRSWTWLLPEEALFLLERGTLDIRWPDLPNDDDEDPSDDEDDDDVSVETEIDVDSEKKPKHTYTPLDELPISLQGAYATFLGRSGLNMDRWLVYSNLRRLGYIVHRAPGWYAAEDAHTNSHISDSSPIPLPSRFPQPLSRTPGLISRLLNFISNPRLGPSCPSHGPLLSPGLHRSYNDIYRSLALIPSYKTPKPSTVSLLPPPPPTGTTISSPQPQQPTGAYTPTYHVYKPSNTAYKKSLPPPPDFHICVLDARATNVPTMSQIGSLLDSMPSDELPADRKVEAKIKHGKRNVILAVVDIGVVSYLRVGEAESGSYNVWEAKSPGEGKGQEGEVVEEGVQVVDEGVGVGGAEGPRGE</sequence>
<organism evidence="5 6">
    <name type="scientific">Cyphellophora attinorum</name>
    <dbReference type="NCBI Taxonomy" id="1664694"/>
    <lineage>
        <taxon>Eukaryota</taxon>
        <taxon>Fungi</taxon>
        <taxon>Dikarya</taxon>
        <taxon>Ascomycota</taxon>
        <taxon>Pezizomycotina</taxon>
        <taxon>Eurotiomycetes</taxon>
        <taxon>Chaetothyriomycetidae</taxon>
        <taxon>Chaetothyriales</taxon>
        <taxon>Cyphellophoraceae</taxon>
        <taxon>Cyphellophora</taxon>
    </lineage>
</organism>
<dbReference type="PANTHER" id="PTHR21027:SF1">
    <property type="entry name" value="TRNA-SPLICING ENDONUCLEASE SUBUNIT SEN54"/>
    <property type="match status" value="1"/>
</dbReference>
<protein>
    <submittedName>
        <fullName evidence="5">Putative tRNA-splicing endonuclease subunit tsp-5</fullName>
    </submittedName>
</protein>
<evidence type="ECO:0000256" key="3">
    <source>
        <dbReference type="SAM" id="MobiDB-lite"/>
    </source>
</evidence>
<dbReference type="AlphaFoldDB" id="A0A0N1H6T4"/>
<gene>
    <name evidence="5" type="ORF">AB675_998</name>
</gene>
<feature type="compositionally biased region" description="Acidic residues" evidence="3">
    <location>
        <begin position="170"/>
        <end position="194"/>
    </location>
</feature>
<evidence type="ECO:0000256" key="2">
    <source>
        <dbReference type="ARBA" id="ARBA00022694"/>
    </source>
</evidence>
<dbReference type="Proteomes" id="UP000038010">
    <property type="component" value="Unassembled WGS sequence"/>
</dbReference>
<comment type="similarity">
    <text evidence="1">Belongs to the SEN54 family.</text>
</comment>
<feature type="domain" description="tRNA-splicing endonuclease subunit Sen54 N-terminal" evidence="4">
    <location>
        <begin position="78"/>
        <end position="166"/>
    </location>
</feature>
<dbReference type="GO" id="GO:0000214">
    <property type="term" value="C:tRNA-intron endonuclease complex"/>
    <property type="evidence" value="ECO:0007669"/>
    <property type="project" value="TreeGrafter"/>
</dbReference>
<keyword evidence="6" id="KW-1185">Reference proteome</keyword>
<dbReference type="PANTHER" id="PTHR21027">
    <property type="entry name" value="TRNA-SPLICING ENDONUCLEASE SUBUNIT SEN54"/>
    <property type="match status" value="1"/>
</dbReference>
<keyword evidence="5" id="KW-0378">Hydrolase</keyword>
<dbReference type="InterPro" id="IPR024336">
    <property type="entry name" value="tRNA_splic_suSen54_N"/>
</dbReference>
<evidence type="ECO:0000259" key="4">
    <source>
        <dbReference type="Pfam" id="PF12928"/>
    </source>
</evidence>
<dbReference type="STRING" id="1664694.A0A0N1H6T4"/>
<dbReference type="VEuPathDB" id="FungiDB:AB675_998"/>
<proteinExistence type="inferred from homology"/>
<keyword evidence="5" id="KW-0255">Endonuclease</keyword>
<dbReference type="GO" id="GO:0000379">
    <property type="term" value="P:tRNA-type intron splice site recognition and cleavage"/>
    <property type="evidence" value="ECO:0007669"/>
    <property type="project" value="TreeGrafter"/>
</dbReference>
<dbReference type="GO" id="GO:0004519">
    <property type="term" value="F:endonuclease activity"/>
    <property type="evidence" value="ECO:0007669"/>
    <property type="project" value="UniProtKB-KW"/>
</dbReference>